<dbReference type="GO" id="GO:0005524">
    <property type="term" value="F:ATP binding"/>
    <property type="evidence" value="ECO:0007669"/>
    <property type="project" value="UniProtKB-KW"/>
</dbReference>
<keyword evidence="12" id="KW-1185">Reference proteome</keyword>
<dbReference type="SMART" id="SM00387">
    <property type="entry name" value="HATPase_c"/>
    <property type="match status" value="1"/>
</dbReference>
<evidence type="ECO:0000256" key="4">
    <source>
        <dbReference type="ARBA" id="ARBA00022679"/>
    </source>
</evidence>
<evidence type="ECO:0000313" key="11">
    <source>
        <dbReference type="EMBL" id="RIY13303.1"/>
    </source>
</evidence>
<gene>
    <name evidence="11" type="ORF">D0T11_02385</name>
</gene>
<dbReference type="InterPro" id="IPR003594">
    <property type="entry name" value="HATPase_dom"/>
</dbReference>
<keyword evidence="9" id="KW-0812">Transmembrane</keyword>
<evidence type="ECO:0000256" key="2">
    <source>
        <dbReference type="ARBA" id="ARBA00012438"/>
    </source>
</evidence>
<keyword evidence="6" id="KW-0418">Kinase</keyword>
<evidence type="ECO:0000256" key="6">
    <source>
        <dbReference type="ARBA" id="ARBA00022777"/>
    </source>
</evidence>
<dbReference type="EMBL" id="QYCN01000003">
    <property type="protein sequence ID" value="RIY13303.1"/>
    <property type="molecule type" value="Genomic_DNA"/>
</dbReference>
<keyword evidence="9" id="KW-0472">Membrane</keyword>
<evidence type="ECO:0000256" key="5">
    <source>
        <dbReference type="ARBA" id="ARBA00022741"/>
    </source>
</evidence>
<comment type="catalytic activity">
    <reaction evidence="1">
        <text>ATP + protein L-histidine = ADP + protein N-phospho-L-histidine.</text>
        <dbReference type="EC" id="2.7.13.3"/>
    </reaction>
</comment>
<dbReference type="PANTHER" id="PTHR24421">
    <property type="entry name" value="NITRATE/NITRITE SENSOR PROTEIN NARX-RELATED"/>
    <property type="match status" value="1"/>
</dbReference>
<dbReference type="InterPro" id="IPR050482">
    <property type="entry name" value="Sensor_HK_TwoCompSys"/>
</dbReference>
<dbReference type="GO" id="GO:0000155">
    <property type="term" value="F:phosphorelay sensor kinase activity"/>
    <property type="evidence" value="ECO:0007669"/>
    <property type="project" value="InterPro"/>
</dbReference>
<dbReference type="Proteomes" id="UP000284250">
    <property type="component" value="Unassembled WGS sequence"/>
</dbReference>
<keyword evidence="4" id="KW-0808">Transferase</keyword>
<protein>
    <recommendedName>
        <fullName evidence="2">histidine kinase</fullName>
        <ecNumber evidence="2">2.7.13.3</ecNumber>
    </recommendedName>
</protein>
<dbReference type="Gene3D" id="1.20.5.1930">
    <property type="match status" value="1"/>
</dbReference>
<evidence type="ECO:0000256" key="9">
    <source>
        <dbReference type="SAM" id="Phobius"/>
    </source>
</evidence>
<evidence type="ECO:0000256" key="8">
    <source>
        <dbReference type="ARBA" id="ARBA00023012"/>
    </source>
</evidence>
<keyword evidence="8" id="KW-0902">Two-component regulatory system</keyword>
<evidence type="ECO:0000259" key="10">
    <source>
        <dbReference type="SMART" id="SM00387"/>
    </source>
</evidence>
<accession>A0A418R753</accession>
<keyword evidence="7" id="KW-0067">ATP-binding</keyword>
<keyword evidence="9" id="KW-1133">Transmembrane helix</keyword>
<dbReference type="EC" id="2.7.13.3" evidence="2"/>
<dbReference type="RefSeq" id="WP_119654187.1">
    <property type="nucleotide sequence ID" value="NZ_JBHUOI010000002.1"/>
</dbReference>
<dbReference type="Pfam" id="PF02518">
    <property type="entry name" value="HATPase_c"/>
    <property type="match status" value="1"/>
</dbReference>
<keyword evidence="3" id="KW-0597">Phosphoprotein</keyword>
<evidence type="ECO:0000256" key="7">
    <source>
        <dbReference type="ARBA" id="ARBA00022840"/>
    </source>
</evidence>
<dbReference type="Gene3D" id="3.30.565.10">
    <property type="entry name" value="Histidine kinase-like ATPase, C-terminal domain"/>
    <property type="match status" value="1"/>
</dbReference>
<dbReference type="CDD" id="cd16917">
    <property type="entry name" value="HATPase_UhpB-NarQ-NarX-like"/>
    <property type="match status" value="1"/>
</dbReference>
<reference evidence="11 12" key="1">
    <citation type="submission" date="2019-01" db="EMBL/GenBank/DDBJ databases">
        <title>Hymenobacter humicola sp. nov., isolated from soils in Antarctica.</title>
        <authorList>
            <person name="Sedlacek I."/>
            <person name="Holochova P."/>
            <person name="Kralova S."/>
            <person name="Pantucek R."/>
            <person name="Stankova E."/>
            <person name="Vrbovska V."/>
            <person name="Kristofova L."/>
            <person name="Svec P."/>
            <person name="Busse H.-J."/>
        </authorList>
    </citation>
    <scope>NUCLEOTIDE SEQUENCE [LARGE SCALE GENOMIC DNA]</scope>
    <source>
        <strain evidence="11 12">CCM 8852</strain>
    </source>
</reference>
<dbReference type="PANTHER" id="PTHR24421:SF10">
    <property type="entry name" value="NITRATE_NITRITE SENSOR PROTEIN NARQ"/>
    <property type="match status" value="1"/>
</dbReference>
<dbReference type="OrthoDB" id="9760839at2"/>
<dbReference type="GO" id="GO:0016020">
    <property type="term" value="C:membrane"/>
    <property type="evidence" value="ECO:0007669"/>
    <property type="project" value="InterPro"/>
</dbReference>
<feature type="transmembrane region" description="Helical" evidence="9">
    <location>
        <begin position="12"/>
        <end position="34"/>
    </location>
</feature>
<dbReference type="SUPFAM" id="SSF55874">
    <property type="entry name" value="ATPase domain of HSP90 chaperone/DNA topoisomerase II/histidine kinase"/>
    <property type="match status" value="1"/>
</dbReference>
<dbReference type="InterPro" id="IPR036890">
    <property type="entry name" value="HATPase_C_sf"/>
</dbReference>
<evidence type="ECO:0000313" key="12">
    <source>
        <dbReference type="Proteomes" id="UP000284250"/>
    </source>
</evidence>
<proteinExistence type="predicted"/>
<dbReference type="GO" id="GO:0046983">
    <property type="term" value="F:protein dimerization activity"/>
    <property type="evidence" value="ECO:0007669"/>
    <property type="project" value="InterPro"/>
</dbReference>
<evidence type="ECO:0000256" key="1">
    <source>
        <dbReference type="ARBA" id="ARBA00000085"/>
    </source>
</evidence>
<sequence length="281" mass="30527">MGSPEEVTFGQLLYGGIAFMLLAGGGLLAFLMVYQKRLLQQQLRLRTVEAAHQQELLLAQQELLVAVIAAQEGEREYIGQELHDGIGSTLSTAKLLLYRLGKNPSPEEFTRLLALIQEVMTNAVQEVRGISHSLYPAVLARFGLAEAIQHLTDVCNETGKVPITLTLGYYQSLDLARELALYRICQELVANALRHARGATRLAVRLGQEGTVLRLEVEDDGCGFRPPPPLPSAGGSPASFGNGLRNIAVRVRMLHACMHHGPETGPGTRITIELSVAAPHP</sequence>
<dbReference type="InterPro" id="IPR011712">
    <property type="entry name" value="Sig_transdc_His_kin_sub3_dim/P"/>
</dbReference>
<dbReference type="Pfam" id="PF07730">
    <property type="entry name" value="HisKA_3"/>
    <property type="match status" value="1"/>
</dbReference>
<comment type="caution">
    <text evidence="11">The sequence shown here is derived from an EMBL/GenBank/DDBJ whole genome shotgun (WGS) entry which is preliminary data.</text>
</comment>
<keyword evidence="5" id="KW-0547">Nucleotide-binding</keyword>
<organism evidence="11 12">
    <name type="scientific">Hymenobacter rubripertinctus</name>
    <dbReference type="NCBI Taxonomy" id="2029981"/>
    <lineage>
        <taxon>Bacteria</taxon>
        <taxon>Pseudomonadati</taxon>
        <taxon>Bacteroidota</taxon>
        <taxon>Cytophagia</taxon>
        <taxon>Cytophagales</taxon>
        <taxon>Hymenobacteraceae</taxon>
        <taxon>Hymenobacter</taxon>
    </lineage>
</organism>
<name>A0A418R753_9BACT</name>
<evidence type="ECO:0000256" key="3">
    <source>
        <dbReference type="ARBA" id="ARBA00022553"/>
    </source>
</evidence>
<dbReference type="AlphaFoldDB" id="A0A418R753"/>
<feature type="domain" description="Histidine kinase/HSP90-like ATPase" evidence="10">
    <location>
        <begin position="176"/>
        <end position="278"/>
    </location>
</feature>